<reference evidence="3" key="1">
    <citation type="journal article" date="2019" name="Int. J. Syst. Evol. Microbiol.">
        <title>The Global Catalogue of Microorganisms (GCM) 10K type strain sequencing project: providing services to taxonomists for standard genome sequencing and annotation.</title>
        <authorList>
            <consortium name="The Broad Institute Genomics Platform"/>
            <consortium name="The Broad Institute Genome Sequencing Center for Infectious Disease"/>
            <person name="Wu L."/>
            <person name="Ma J."/>
        </authorList>
    </citation>
    <scope>NUCLEOTIDE SEQUENCE [LARGE SCALE GENOMIC DNA]</scope>
    <source>
        <strain evidence="3">JCM 7356</strain>
    </source>
</reference>
<evidence type="ECO:0000256" key="1">
    <source>
        <dbReference type="SAM" id="MobiDB-lite"/>
    </source>
</evidence>
<accession>A0ABP5QI48</accession>
<protein>
    <submittedName>
        <fullName evidence="2">Uncharacterized protein</fullName>
    </submittedName>
</protein>
<keyword evidence="3" id="KW-1185">Reference proteome</keyword>
<sequence>MPVDHRMIDGEPHAAGAGLRIATEARARGCETTGLRTLIDNRAQPAGGSFLTRQRPAVRVGRRRSAPPTADRVLAHRAAPAADPKYAAKPGGTLDAHSWSSPF</sequence>
<proteinExistence type="predicted"/>
<evidence type="ECO:0000313" key="3">
    <source>
        <dbReference type="Proteomes" id="UP001500305"/>
    </source>
</evidence>
<dbReference type="Proteomes" id="UP001500305">
    <property type="component" value="Unassembled WGS sequence"/>
</dbReference>
<dbReference type="EMBL" id="BAAATR010000005">
    <property type="protein sequence ID" value="GAA2236752.1"/>
    <property type="molecule type" value="Genomic_DNA"/>
</dbReference>
<feature type="compositionally biased region" description="Low complexity" evidence="1">
    <location>
        <begin position="77"/>
        <end position="89"/>
    </location>
</feature>
<evidence type="ECO:0000313" key="2">
    <source>
        <dbReference type="EMBL" id="GAA2236752.1"/>
    </source>
</evidence>
<gene>
    <name evidence="2" type="ORF">GCM10010430_17120</name>
</gene>
<name>A0ABP5QI48_9ACTN</name>
<feature type="region of interest" description="Disordered" evidence="1">
    <location>
        <begin position="77"/>
        <end position="103"/>
    </location>
</feature>
<comment type="caution">
    <text evidence="2">The sequence shown here is derived from an EMBL/GenBank/DDBJ whole genome shotgun (WGS) entry which is preliminary data.</text>
</comment>
<organism evidence="2 3">
    <name type="scientific">Kitasatospora cystarginea</name>
    <dbReference type="NCBI Taxonomy" id="58350"/>
    <lineage>
        <taxon>Bacteria</taxon>
        <taxon>Bacillati</taxon>
        <taxon>Actinomycetota</taxon>
        <taxon>Actinomycetes</taxon>
        <taxon>Kitasatosporales</taxon>
        <taxon>Streptomycetaceae</taxon>
        <taxon>Kitasatospora</taxon>
    </lineage>
</organism>